<keyword evidence="1" id="KW-1133">Transmembrane helix</keyword>
<organism evidence="3">
    <name type="scientific">Trypanosoma vivax (strain Y486)</name>
    <dbReference type="NCBI Taxonomy" id="1055687"/>
    <lineage>
        <taxon>Eukaryota</taxon>
        <taxon>Discoba</taxon>
        <taxon>Euglenozoa</taxon>
        <taxon>Kinetoplastea</taxon>
        <taxon>Metakinetoplastina</taxon>
        <taxon>Trypanosomatida</taxon>
        <taxon>Trypanosomatidae</taxon>
        <taxon>Trypanosoma</taxon>
        <taxon>Duttonella</taxon>
    </lineage>
</organism>
<proteinExistence type="predicted"/>
<protein>
    <recommendedName>
        <fullName evidence="2">t-SNARE coiled-coil homology domain-containing protein</fullName>
    </recommendedName>
</protein>
<accession>G0U5N3</accession>
<dbReference type="VEuPathDB" id="TriTrypDB:TvY486_1002370"/>
<dbReference type="PROSITE" id="PS50192">
    <property type="entry name" value="T_SNARE"/>
    <property type="match status" value="1"/>
</dbReference>
<dbReference type="CDD" id="cd15841">
    <property type="entry name" value="SNARE_Qc"/>
    <property type="match status" value="1"/>
</dbReference>
<reference evidence="3" key="1">
    <citation type="journal article" date="2012" name="Proc. Natl. Acad. Sci. U.S.A.">
        <title>Antigenic diversity is generated by distinct evolutionary mechanisms in African trypanosome species.</title>
        <authorList>
            <person name="Jackson A.P."/>
            <person name="Berry A."/>
            <person name="Aslett M."/>
            <person name="Allison H.C."/>
            <person name="Burton P."/>
            <person name="Vavrova-Anderson J."/>
            <person name="Brown R."/>
            <person name="Browne H."/>
            <person name="Corton N."/>
            <person name="Hauser H."/>
            <person name="Gamble J."/>
            <person name="Gilderthorp R."/>
            <person name="Marcello L."/>
            <person name="McQuillan J."/>
            <person name="Otto T.D."/>
            <person name="Quail M.A."/>
            <person name="Sanders M.J."/>
            <person name="van Tonder A."/>
            <person name="Ginger M.L."/>
            <person name="Field M.C."/>
            <person name="Barry J.D."/>
            <person name="Hertz-Fowler C."/>
            <person name="Berriman M."/>
        </authorList>
    </citation>
    <scope>NUCLEOTIDE SEQUENCE</scope>
    <source>
        <strain evidence="3">Y486</strain>
    </source>
</reference>
<dbReference type="EMBL" id="HE573026">
    <property type="protein sequence ID" value="CCC51184.1"/>
    <property type="molecule type" value="Genomic_DNA"/>
</dbReference>
<name>G0U5N3_TRYVY</name>
<gene>
    <name evidence="3" type="ORF">TVY486_1002370</name>
</gene>
<keyword evidence="1" id="KW-0472">Membrane</keyword>
<sequence length="86" mass="9864">MTEQDRLLDELHNSVMNTKQYAISIGEDLNEQDKMLDELHTGVTLAADESRRQNSNVGQLLWESENRGFWIAFIVLVAILVFLICL</sequence>
<evidence type="ECO:0000256" key="1">
    <source>
        <dbReference type="SAM" id="Phobius"/>
    </source>
</evidence>
<dbReference type="SUPFAM" id="SSF58038">
    <property type="entry name" value="SNARE fusion complex"/>
    <property type="match status" value="1"/>
</dbReference>
<feature type="transmembrane region" description="Helical" evidence="1">
    <location>
        <begin position="68"/>
        <end position="85"/>
    </location>
</feature>
<keyword evidence="1" id="KW-0812">Transmembrane</keyword>
<evidence type="ECO:0000259" key="2">
    <source>
        <dbReference type="PROSITE" id="PS50192"/>
    </source>
</evidence>
<evidence type="ECO:0000313" key="3">
    <source>
        <dbReference type="EMBL" id="CCC51184.1"/>
    </source>
</evidence>
<feature type="domain" description="T-SNARE coiled-coil homology" evidence="2">
    <location>
        <begin position="1"/>
        <end position="60"/>
    </location>
</feature>
<dbReference type="Gene3D" id="1.20.5.110">
    <property type="match status" value="1"/>
</dbReference>
<dbReference type="InterPro" id="IPR000727">
    <property type="entry name" value="T_SNARE_dom"/>
</dbReference>
<dbReference type="AlphaFoldDB" id="G0U5N3"/>